<evidence type="ECO:0000313" key="2">
    <source>
        <dbReference type="Proteomes" id="UP000005095"/>
    </source>
</evidence>
<accession>J1ARL9</accession>
<sequence length="184" mass="19901">MKGRDRCGGAELGDNGGFRGRPTLQARILHSHPGLDPGLISSREEMPAPGITHGKQRRTGKIAVRTYSKNRTDRISPASGITKEKKLVPGFPMLGKALPAVDRSPLSRLEGHFTFFTAVRTDCLVHIAGAAGEVVSTPLATKSVAVHYATYAVGCCNNHLSPQYKYSCMTPKYPESQQIRTVQA</sequence>
<name>J1ARL9_9EURY</name>
<proteinExistence type="predicted"/>
<dbReference type="Proteomes" id="UP000005095">
    <property type="component" value="Chromosome"/>
</dbReference>
<evidence type="ECO:0000313" key="1">
    <source>
        <dbReference type="EMBL" id="EJG07658.1"/>
    </source>
</evidence>
<protein>
    <submittedName>
        <fullName evidence="1">Uncharacterized protein</fullName>
    </submittedName>
</protein>
<dbReference type="HOGENOM" id="CLU_1465104_0_0_2"/>
<gene>
    <name evidence="1" type="ORF">Metli_1714</name>
</gene>
<dbReference type="EMBL" id="CM001555">
    <property type="protein sequence ID" value="EJG07658.1"/>
    <property type="molecule type" value="Genomic_DNA"/>
</dbReference>
<dbReference type="AlphaFoldDB" id="J1ARL9"/>
<organism evidence="1 2">
    <name type="scientific">Methanofollis liminatans DSM 4140</name>
    <dbReference type="NCBI Taxonomy" id="28892"/>
    <lineage>
        <taxon>Archaea</taxon>
        <taxon>Methanobacteriati</taxon>
        <taxon>Methanobacteriota</taxon>
        <taxon>Stenosarchaea group</taxon>
        <taxon>Methanomicrobia</taxon>
        <taxon>Methanomicrobiales</taxon>
        <taxon>Methanomicrobiaceae</taxon>
        <taxon>Methanofollis</taxon>
    </lineage>
</organism>
<reference evidence="1 2" key="1">
    <citation type="submission" date="2011-08" db="EMBL/GenBank/DDBJ databases">
        <title>The complete genome of Methanofollis liminatans DSM 4140.</title>
        <authorList>
            <consortium name="US DOE Joint Genome Institute (JGI-PGF)"/>
            <person name="Lucas S."/>
            <person name="Han J."/>
            <person name="Lapidus A."/>
            <person name="Bruce D."/>
            <person name="Goodwin L."/>
            <person name="Pitluck S."/>
            <person name="Peters L."/>
            <person name="Kyrpides N."/>
            <person name="Mavromatis K."/>
            <person name="Ivanova N."/>
            <person name="Mikhailova N."/>
            <person name="Lu M."/>
            <person name="Detter J.C."/>
            <person name="Tapia R."/>
            <person name="Han C."/>
            <person name="Land M."/>
            <person name="Hauser L."/>
            <person name="Markowitz V."/>
            <person name="Cheng J.-F."/>
            <person name="Hugenholtz P."/>
            <person name="Woyke T."/>
            <person name="Wu D."/>
            <person name="Spring S."/>
            <person name="Schuler E."/>
            <person name="Brambilla E."/>
            <person name="Klenk H.-P."/>
            <person name="Eisen J.A."/>
        </authorList>
    </citation>
    <scope>NUCLEOTIDE SEQUENCE [LARGE SCALE GENOMIC DNA]</scope>
    <source>
        <strain evidence="1 2">DSM 4140</strain>
    </source>
</reference>
<keyword evidence="2" id="KW-1185">Reference proteome</keyword>